<dbReference type="Gene3D" id="1.10.10.10">
    <property type="entry name" value="Winged helix-like DNA-binding domain superfamily/Winged helix DNA-binding domain"/>
    <property type="match status" value="1"/>
</dbReference>
<evidence type="ECO:0000256" key="2">
    <source>
        <dbReference type="ARBA" id="ARBA00023125"/>
    </source>
</evidence>
<dbReference type="PROSITE" id="PS50042">
    <property type="entry name" value="CNMP_BINDING_3"/>
    <property type="match status" value="1"/>
</dbReference>
<evidence type="ECO:0000259" key="4">
    <source>
        <dbReference type="PROSITE" id="PS50042"/>
    </source>
</evidence>
<dbReference type="InterPro" id="IPR000595">
    <property type="entry name" value="cNMP-bd_dom"/>
</dbReference>
<organism evidence="6 7">
    <name type="scientific">Desulfurobacterium indicum</name>
    <dbReference type="NCBI Taxonomy" id="1914305"/>
    <lineage>
        <taxon>Bacteria</taxon>
        <taxon>Pseudomonadati</taxon>
        <taxon>Aquificota</taxon>
        <taxon>Aquificia</taxon>
        <taxon>Desulfurobacteriales</taxon>
        <taxon>Desulfurobacteriaceae</taxon>
        <taxon>Desulfurobacterium</taxon>
    </lineage>
</organism>
<evidence type="ECO:0000259" key="5">
    <source>
        <dbReference type="PROSITE" id="PS51063"/>
    </source>
</evidence>
<dbReference type="PANTHER" id="PTHR24567">
    <property type="entry name" value="CRP FAMILY TRANSCRIPTIONAL REGULATORY PROTEIN"/>
    <property type="match status" value="1"/>
</dbReference>
<keyword evidence="7" id="KW-1185">Reference proteome</keyword>
<keyword evidence="2" id="KW-0238">DNA-binding</keyword>
<dbReference type="RefSeq" id="WP_076713022.1">
    <property type="nucleotide sequence ID" value="NZ_MOEN01000016.1"/>
</dbReference>
<dbReference type="GO" id="GO:0005829">
    <property type="term" value="C:cytosol"/>
    <property type="evidence" value="ECO:0007669"/>
    <property type="project" value="TreeGrafter"/>
</dbReference>
<dbReference type="InterPro" id="IPR036388">
    <property type="entry name" value="WH-like_DNA-bd_sf"/>
</dbReference>
<keyword evidence="3" id="KW-0804">Transcription</keyword>
<feature type="domain" description="HTH crp-type" evidence="5">
    <location>
        <begin position="142"/>
        <end position="204"/>
    </location>
</feature>
<evidence type="ECO:0000256" key="3">
    <source>
        <dbReference type="ARBA" id="ARBA00023163"/>
    </source>
</evidence>
<dbReference type="OrthoDB" id="892842at2"/>
<sequence length="204" mass="22760">MHILRSLPLFSTLEDSELKEIENVLMSYSYDKGQIIFSSYDGANGIYILTKGKVKLYKSFAGKEQTIRIFSPVSMMGEAGALKGGNFPANAVALDKVQVLFLPKEKLTEVIRKNPDIAMKMIGILSERLFHLVGLVENLSLKDAVSRVYDYIVHKADQNGKVEFKTTIVAMELGLTAETVSRAISQLKKRGKVKKEGKIVQLLY</sequence>
<dbReference type="AlphaFoldDB" id="A0A1R1MKZ6"/>
<dbReference type="PANTHER" id="PTHR24567:SF74">
    <property type="entry name" value="HTH-TYPE TRANSCRIPTIONAL REGULATOR ARCR"/>
    <property type="match status" value="1"/>
</dbReference>
<dbReference type="PROSITE" id="PS51063">
    <property type="entry name" value="HTH_CRP_2"/>
    <property type="match status" value="1"/>
</dbReference>
<evidence type="ECO:0000313" key="6">
    <source>
        <dbReference type="EMBL" id="OMH40433.1"/>
    </source>
</evidence>
<name>A0A1R1MKZ6_9BACT</name>
<proteinExistence type="predicted"/>
<dbReference type="InterPro" id="IPR018490">
    <property type="entry name" value="cNMP-bd_dom_sf"/>
</dbReference>
<dbReference type="STRING" id="1914305.BLW93_05060"/>
<accession>A0A1R1MKZ6</accession>
<dbReference type="EMBL" id="MOEN01000016">
    <property type="protein sequence ID" value="OMH40433.1"/>
    <property type="molecule type" value="Genomic_DNA"/>
</dbReference>
<dbReference type="InterPro" id="IPR012318">
    <property type="entry name" value="HTH_CRP"/>
</dbReference>
<dbReference type="InterPro" id="IPR014710">
    <property type="entry name" value="RmlC-like_jellyroll"/>
</dbReference>
<evidence type="ECO:0000256" key="1">
    <source>
        <dbReference type="ARBA" id="ARBA00023015"/>
    </source>
</evidence>
<dbReference type="CDD" id="cd00038">
    <property type="entry name" value="CAP_ED"/>
    <property type="match status" value="1"/>
</dbReference>
<dbReference type="SUPFAM" id="SSF46785">
    <property type="entry name" value="Winged helix' DNA-binding domain"/>
    <property type="match status" value="1"/>
</dbReference>
<dbReference type="InterPro" id="IPR036390">
    <property type="entry name" value="WH_DNA-bd_sf"/>
</dbReference>
<dbReference type="GO" id="GO:0003700">
    <property type="term" value="F:DNA-binding transcription factor activity"/>
    <property type="evidence" value="ECO:0007669"/>
    <property type="project" value="TreeGrafter"/>
</dbReference>
<comment type="caution">
    <text evidence="6">The sequence shown here is derived from an EMBL/GenBank/DDBJ whole genome shotgun (WGS) entry which is preliminary data.</text>
</comment>
<evidence type="ECO:0000313" key="7">
    <source>
        <dbReference type="Proteomes" id="UP000187408"/>
    </source>
</evidence>
<dbReference type="SUPFAM" id="SSF51206">
    <property type="entry name" value="cAMP-binding domain-like"/>
    <property type="match status" value="1"/>
</dbReference>
<feature type="domain" description="Cyclic nucleotide-binding" evidence="4">
    <location>
        <begin position="9"/>
        <end position="128"/>
    </location>
</feature>
<keyword evidence="1" id="KW-0805">Transcription regulation</keyword>
<dbReference type="InterPro" id="IPR050397">
    <property type="entry name" value="Env_Response_Regulators"/>
</dbReference>
<dbReference type="Pfam" id="PF00027">
    <property type="entry name" value="cNMP_binding"/>
    <property type="match status" value="1"/>
</dbReference>
<evidence type="ECO:0008006" key="8">
    <source>
        <dbReference type="Google" id="ProtNLM"/>
    </source>
</evidence>
<protein>
    <recommendedName>
        <fullName evidence="8">Crp/Fnr family transcriptional regulator</fullName>
    </recommendedName>
</protein>
<dbReference type="Proteomes" id="UP000187408">
    <property type="component" value="Unassembled WGS sequence"/>
</dbReference>
<dbReference type="Gene3D" id="2.60.120.10">
    <property type="entry name" value="Jelly Rolls"/>
    <property type="match status" value="1"/>
</dbReference>
<gene>
    <name evidence="6" type="ORF">BLW93_05060</name>
</gene>
<dbReference type="SMART" id="SM00100">
    <property type="entry name" value="cNMP"/>
    <property type="match status" value="1"/>
</dbReference>
<dbReference type="GO" id="GO:0003677">
    <property type="term" value="F:DNA binding"/>
    <property type="evidence" value="ECO:0007669"/>
    <property type="project" value="UniProtKB-KW"/>
</dbReference>
<reference evidence="6 7" key="1">
    <citation type="submission" date="2016-10" db="EMBL/GenBank/DDBJ databases">
        <title>Genome sequence of a sulfur-reducing bacterium Desulfurobacterium indicum K6013.</title>
        <authorList>
            <person name="Cao J."/>
            <person name="Shao Z."/>
            <person name="Alain K."/>
            <person name="Jebbar M."/>
        </authorList>
    </citation>
    <scope>NUCLEOTIDE SEQUENCE [LARGE SCALE GENOMIC DNA]</scope>
    <source>
        <strain evidence="6 7">K6013</strain>
    </source>
</reference>